<accession>W6MT63</accession>
<organism evidence="6 7">
    <name type="scientific">Kuraishia capsulata CBS 1993</name>
    <dbReference type="NCBI Taxonomy" id="1382522"/>
    <lineage>
        <taxon>Eukaryota</taxon>
        <taxon>Fungi</taxon>
        <taxon>Dikarya</taxon>
        <taxon>Ascomycota</taxon>
        <taxon>Saccharomycotina</taxon>
        <taxon>Pichiomycetes</taxon>
        <taxon>Pichiales</taxon>
        <taxon>Pichiaceae</taxon>
        <taxon>Kuraishia</taxon>
    </lineage>
</organism>
<feature type="region of interest" description="Disordered" evidence="3">
    <location>
        <begin position="48"/>
        <end position="71"/>
    </location>
</feature>
<evidence type="ECO:0000313" key="7">
    <source>
        <dbReference type="Proteomes" id="UP000019384"/>
    </source>
</evidence>
<evidence type="ECO:0000256" key="4">
    <source>
        <dbReference type="SAM" id="Phobius"/>
    </source>
</evidence>
<feature type="transmembrane region" description="Helical" evidence="4">
    <location>
        <begin position="235"/>
        <end position="257"/>
    </location>
</feature>
<proteinExistence type="inferred from homology"/>
<feature type="transmembrane region" description="Helical" evidence="4">
    <location>
        <begin position="400"/>
        <end position="421"/>
    </location>
</feature>
<dbReference type="InterPro" id="IPR011701">
    <property type="entry name" value="MFS"/>
</dbReference>
<dbReference type="GO" id="GO:0016020">
    <property type="term" value="C:membrane"/>
    <property type="evidence" value="ECO:0007669"/>
    <property type="project" value="UniProtKB-SubCell"/>
</dbReference>
<evidence type="ECO:0000313" key="6">
    <source>
        <dbReference type="EMBL" id="CDK24950.1"/>
    </source>
</evidence>
<dbReference type="PANTHER" id="PTHR11360">
    <property type="entry name" value="MONOCARBOXYLATE TRANSPORTER"/>
    <property type="match status" value="1"/>
</dbReference>
<dbReference type="InterPro" id="IPR050327">
    <property type="entry name" value="Proton-linked_MCT"/>
</dbReference>
<dbReference type="HOGENOM" id="CLU_001265_1_0_1"/>
<feature type="transmembrane region" description="Helical" evidence="4">
    <location>
        <begin position="433"/>
        <end position="452"/>
    </location>
</feature>
<dbReference type="PROSITE" id="PS50850">
    <property type="entry name" value="MFS"/>
    <property type="match status" value="1"/>
</dbReference>
<feature type="transmembrane region" description="Helical" evidence="4">
    <location>
        <begin position="173"/>
        <end position="196"/>
    </location>
</feature>
<dbReference type="RefSeq" id="XP_022456965.1">
    <property type="nucleotide sequence ID" value="XM_022605503.1"/>
</dbReference>
<keyword evidence="4" id="KW-0812">Transmembrane</keyword>
<dbReference type="GO" id="GO:0032218">
    <property type="term" value="P:riboflavin transport"/>
    <property type="evidence" value="ECO:0007669"/>
    <property type="project" value="TreeGrafter"/>
</dbReference>
<keyword evidence="4" id="KW-0472">Membrane</keyword>
<dbReference type="Pfam" id="PF07690">
    <property type="entry name" value="MFS_1"/>
    <property type="match status" value="1"/>
</dbReference>
<feature type="transmembrane region" description="Helical" evidence="4">
    <location>
        <begin position="120"/>
        <end position="141"/>
    </location>
</feature>
<dbReference type="EMBL" id="HG793125">
    <property type="protein sequence ID" value="CDK24950.1"/>
    <property type="molecule type" value="Genomic_DNA"/>
</dbReference>
<reference evidence="6" key="1">
    <citation type="submission" date="2013-12" db="EMBL/GenBank/DDBJ databases">
        <authorList>
            <person name="Genoscope - CEA"/>
        </authorList>
    </citation>
    <scope>NUCLEOTIDE SEQUENCE</scope>
    <source>
        <strain evidence="6">CBS 1993</strain>
    </source>
</reference>
<feature type="transmembrane region" description="Helical" evidence="4">
    <location>
        <begin position="365"/>
        <end position="388"/>
    </location>
</feature>
<feature type="transmembrane region" description="Helical" evidence="4">
    <location>
        <begin position="148"/>
        <end position="167"/>
    </location>
</feature>
<feature type="transmembrane region" description="Helical" evidence="4">
    <location>
        <begin position="304"/>
        <end position="326"/>
    </location>
</feature>
<feature type="domain" description="Major facilitator superfamily (MFS) profile" evidence="5">
    <location>
        <begin position="78"/>
        <end position="485"/>
    </location>
</feature>
<dbReference type="Proteomes" id="UP000019384">
    <property type="component" value="Unassembled WGS sequence"/>
</dbReference>
<dbReference type="PANTHER" id="PTHR11360:SF177">
    <property type="entry name" value="RIBOFLAVIN TRANSPORTER MCH5"/>
    <property type="match status" value="1"/>
</dbReference>
<protein>
    <recommendedName>
        <fullName evidence="5">Major facilitator superfamily (MFS) profile domain-containing protein</fullName>
    </recommendedName>
</protein>
<comment type="similarity">
    <text evidence="2">Belongs to the major facilitator superfamily. Monocarboxylate porter (TC 2.A.1.13) family.</text>
</comment>
<feature type="transmembrane region" description="Helical" evidence="4">
    <location>
        <begin position="464"/>
        <end position="485"/>
    </location>
</feature>
<name>W6MT63_9ASCO</name>
<dbReference type="InterPro" id="IPR020846">
    <property type="entry name" value="MFS_dom"/>
</dbReference>
<dbReference type="InterPro" id="IPR036259">
    <property type="entry name" value="MFS_trans_sf"/>
</dbReference>
<dbReference type="GeneID" id="34518353"/>
<feature type="transmembrane region" description="Helical" evidence="4">
    <location>
        <begin position="78"/>
        <end position="100"/>
    </location>
</feature>
<evidence type="ECO:0000256" key="3">
    <source>
        <dbReference type="SAM" id="MobiDB-lite"/>
    </source>
</evidence>
<comment type="subcellular location">
    <subcellularLocation>
        <location evidence="1">Membrane</location>
        <topology evidence="1">Multi-pass membrane protein</topology>
    </subcellularLocation>
</comment>
<dbReference type="GO" id="GO:0022857">
    <property type="term" value="F:transmembrane transporter activity"/>
    <property type="evidence" value="ECO:0007669"/>
    <property type="project" value="InterPro"/>
</dbReference>
<evidence type="ECO:0000256" key="1">
    <source>
        <dbReference type="ARBA" id="ARBA00004141"/>
    </source>
</evidence>
<dbReference type="SUPFAM" id="SSF103473">
    <property type="entry name" value="MFS general substrate transporter"/>
    <property type="match status" value="1"/>
</dbReference>
<dbReference type="Gene3D" id="1.20.1250.20">
    <property type="entry name" value="MFS general substrate transporter like domains"/>
    <property type="match status" value="1"/>
</dbReference>
<feature type="transmembrane region" description="Helical" evidence="4">
    <location>
        <begin position="332"/>
        <end position="353"/>
    </location>
</feature>
<dbReference type="CDD" id="cd17352">
    <property type="entry name" value="MFS_MCT_SLC16"/>
    <property type="match status" value="1"/>
</dbReference>
<dbReference type="AlphaFoldDB" id="W6MT63"/>
<keyword evidence="7" id="KW-1185">Reference proteome</keyword>
<sequence>MNAGSSNIELDTLDVSSERIETVVQPLPVALKGKDGLEGISEIQVSYRGPAPEIPEERRESDNLDEEDEEFPDGGLKAWLVVGGSFFGLVADFGLINSMGAIQAYVSAHQLSNVSSSTSAWIFSIFTFFSYVGGIFSGILFDEIGAKVPLIAGSTLFFVGLFCTANCTSVYQFVLAFGVVAGLGAALCMAPLVGVISHWFKRKRATAVGMATLGGSIGGIIFPILLNSLYTSLGFVWAIRILSFVILACLSLSILLVKERLSERRHMSPTSTSLREISFKQVLATISTYLRNAVDFKALQDRRYALCVVGVAFGELSLICGLTYFASYAIRIGASTSVANMMIVIVNAVGIAGRYVPGLLADRYGVFNVMSLMLIGVFLSDIVLWYGIGRTVNSLYAYTVFYGFFSGSVLSISPVCCSAISPTRDFGKRYATMYLLAGFIFLVGVPVAGAIIGDESIHRYEYFILYTSILALIGASAFVCARLAISRTLWKKV</sequence>
<gene>
    <name evidence="6" type="ORF">KUCA_T00000917001</name>
</gene>
<evidence type="ECO:0000256" key="2">
    <source>
        <dbReference type="ARBA" id="ARBA00006727"/>
    </source>
</evidence>
<keyword evidence="4" id="KW-1133">Transmembrane helix</keyword>
<reference evidence="6" key="2">
    <citation type="submission" date="2014-02" db="EMBL/GenBank/DDBJ databases">
        <title>Complete DNA sequence of /Kuraishia capsulata/ illustrates novel genomic features among budding yeasts (/Saccharomycotina/).</title>
        <authorList>
            <person name="Morales L."/>
            <person name="Noel B."/>
            <person name="Porcel B."/>
            <person name="Marcet-Houben M."/>
            <person name="Hullo M-F."/>
            <person name="Sacerdot C."/>
            <person name="Tekaia F."/>
            <person name="Leh-Louis V."/>
            <person name="Despons L."/>
            <person name="Khanna V."/>
            <person name="Aury J-M."/>
            <person name="Barbe V."/>
            <person name="Couloux A."/>
            <person name="Labadie K."/>
            <person name="Pelletier E."/>
            <person name="Souciet J-L."/>
            <person name="Boekhout T."/>
            <person name="Gabaldon T."/>
            <person name="Wincker P."/>
            <person name="Dujon B."/>
        </authorList>
    </citation>
    <scope>NUCLEOTIDE SEQUENCE</scope>
    <source>
        <strain evidence="6">CBS 1993</strain>
    </source>
</reference>
<dbReference type="OrthoDB" id="6509908at2759"/>
<feature type="transmembrane region" description="Helical" evidence="4">
    <location>
        <begin position="208"/>
        <end position="229"/>
    </location>
</feature>
<evidence type="ECO:0000259" key="5">
    <source>
        <dbReference type="PROSITE" id="PS50850"/>
    </source>
</evidence>